<feature type="compositionally biased region" description="Low complexity" evidence="1">
    <location>
        <begin position="734"/>
        <end position="752"/>
    </location>
</feature>
<feature type="region of interest" description="Disordered" evidence="1">
    <location>
        <begin position="1"/>
        <end position="176"/>
    </location>
</feature>
<feature type="compositionally biased region" description="Low complexity" evidence="1">
    <location>
        <begin position="43"/>
        <end position="54"/>
    </location>
</feature>
<reference evidence="2 3" key="2">
    <citation type="journal article" date="2014" name="Pathogens">
        <title>Comparative Genomics Identifies a Potential Marker of Human-Virulent Anaplasma phagocytophilum.</title>
        <authorList>
            <person name="Al-Khedery B."/>
            <person name="Barbet A.F."/>
        </authorList>
    </citation>
    <scope>NUCLEOTIDE SEQUENCE [LARGE SCALE GENOMIC DNA]</scope>
    <source>
        <strain evidence="2 3">Norway variant2</strain>
    </source>
</reference>
<reference evidence="2 3" key="1">
    <citation type="journal article" date="2013" name="Pathogens">
        <title>An Emerging Tick-Borne Disease of Humans Is Caused by a Subset of Strains with Conserved Genome Structure.</title>
        <authorList>
            <person name="Barbet A.F."/>
            <person name="Al-Khedery B."/>
            <person name="Stuen S."/>
            <person name="Granquist E.G."/>
            <person name="Felsheim R.F."/>
            <person name="Munderloh U.G."/>
        </authorList>
    </citation>
    <scope>NUCLEOTIDE SEQUENCE [LARGE SCALE GENOMIC DNA]</scope>
    <source>
        <strain evidence="2 3">Norway variant2</strain>
    </source>
</reference>
<proteinExistence type="predicted"/>
<organism evidence="2 3">
    <name type="scientific">Anaplasma phagocytophilum str. Norway variant2</name>
    <dbReference type="NCBI Taxonomy" id="1392507"/>
    <lineage>
        <taxon>Bacteria</taxon>
        <taxon>Pseudomonadati</taxon>
        <taxon>Pseudomonadota</taxon>
        <taxon>Alphaproteobacteria</taxon>
        <taxon>Rickettsiales</taxon>
        <taxon>Anaplasmataceae</taxon>
        <taxon>Anaplasma</taxon>
        <taxon>phagocytophilum group</taxon>
    </lineage>
</organism>
<feature type="compositionally biased region" description="Polar residues" evidence="1">
    <location>
        <begin position="65"/>
        <end position="93"/>
    </location>
</feature>
<sequence length="847" mass="91894">MHNNGPKTTEQPAGINEEENNTESNYAVLAHDNSSTDTDSVDESQQAASTATTDSAEDSPPTHAADTSTRNVEPSSPDVTTHIDQASGGTASSDPVVRRKSPKTHGAGDGPVITDANSKNLGAPSITKYTKSFRASRSSVRPGSADSSQSDKITTERRGRTQSLGSHKATAVTKRTSSDAKCSLRVQHSKSSRTYIRRRRASSCGAEVAPSSLASSVSNFSFNSETSPSVFVEEHDPPQRSNSNRGYWGRIRKAFAQCFQICRKRDNSVEDPELAEHTLEDDSLESLGAAAPRASRASALTLNLDGARPGTHLTPGMIIARASQSASHGYGTTDLTVLVLYLSINFEDLQQEIRDPSIDTDLSQLDLLGATVNSVACINVKSIHKRGASNTKNRTKCRNAFCSILTHLLQLLSTELKKETCREGVIKKLAVSITTTCNCMCALGEEKVSKRNQKAATDDDTAAAALQRALSFAAYVLLDMANAASEVRAKFLPIASIFSALSGVVNAQNSLEYRELVKYTVTAAINHSIDVFRRDVKKDLRKGRARHIKYVICDTPFMILSTLVGYTYGDTGCSPAVLEALKANGHYTAVVGLETIFYMEAARELYRSECKAMKCKASKRFDESIQRCISTADDAFVDIVDFVNSPTGLRQGVVTKILRGLDSVARTIDSMNADCSSLPLTTQCLNKAYICSKRTSEILDPERDQTPNIWDAKSLPLLPGEMPDRRSMAHNRLSSSAAAPPVPARSPMSRRPSAQLFHSATSQISSPIRATEAASYMMPTEPSGHAEQQAFFLNAAELQTLSINPDVRVQNIRIRNQTPSSVLFNVTLVRENEELTIDLWPGVIGNP</sequence>
<gene>
    <name evidence="2" type="ORF">P029_03295</name>
</gene>
<dbReference type="RefSeq" id="WP_044143004.1">
    <property type="nucleotide sequence ID" value="NZ_CP015376.1"/>
</dbReference>
<dbReference type="Proteomes" id="UP000053801">
    <property type="component" value="Chromosome"/>
</dbReference>
<evidence type="ECO:0000313" key="3">
    <source>
        <dbReference type="Proteomes" id="UP000053801"/>
    </source>
</evidence>
<dbReference type="EMBL" id="CP015376">
    <property type="protein sequence ID" value="ANC34373.1"/>
    <property type="molecule type" value="Genomic_DNA"/>
</dbReference>
<evidence type="ECO:0000256" key="1">
    <source>
        <dbReference type="SAM" id="MobiDB-lite"/>
    </source>
</evidence>
<name>A0A161I5Z9_ANAPH</name>
<feature type="region of interest" description="Disordered" evidence="1">
    <location>
        <begin position="710"/>
        <end position="752"/>
    </location>
</feature>
<feature type="compositionally biased region" description="Polar residues" evidence="1">
    <location>
        <begin position="1"/>
        <end position="11"/>
    </location>
</feature>
<dbReference type="AlphaFoldDB" id="A0A161I5Z9"/>
<protein>
    <submittedName>
        <fullName evidence="2">Uncharacterized protein</fullName>
    </submittedName>
</protein>
<accession>A0A161I5Z9</accession>
<evidence type="ECO:0000313" key="2">
    <source>
        <dbReference type="EMBL" id="ANC34373.1"/>
    </source>
</evidence>
<feature type="compositionally biased region" description="Polar residues" evidence="1">
    <location>
        <begin position="127"/>
        <end position="152"/>
    </location>
</feature>